<dbReference type="PANTHER" id="PTHR23248">
    <property type="entry name" value="PHOSPHOLIPID SCRAMBLASE-RELATED"/>
    <property type="match status" value="1"/>
</dbReference>
<dbReference type="InterPro" id="IPR005552">
    <property type="entry name" value="Scramblase"/>
</dbReference>
<protein>
    <submittedName>
        <fullName evidence="1">Phospholipid scramblase-related protein</fullName>
    </submittedName>
</protein>
<proteinExistence type="predicted"/>
<evidence type="ECO:0000313" key="1">
    <source>
        <dbReference type="EMBL" id="MEZ0166512.1"/>
    </source>
</evidence>
<keyword evidence="2" id="KW-1185">Reference proteome</keyword>
<sequence>MTAVFDAPELVLREQGRVFSTRHHYDLLAPDGNALAVVEEEQRRGFLGIVTSSRYVVAADGAPVLFVERPARWGQRLEFHAVRPDGSPLGRVRQENSWGAPRLEIATPDGVLARMTGGAWGSREWTVTLHADPRPTSLRTAGDLLGGVHRRHRTFGRAVADADEFVLSTDPALDPDLRALLLAAVIALDGVRDQQKRSAGRRGAT</sequence>
<name>A0ABV4H4L4_9ACTN</name>
<dbReference type="EMBL" id="JBGFTU010000023">
    <property type="protein sequence ID" value="MEZ0166512.1"/>
    <property type="molecule type" value="Genomic_DNA"/>
</dbReference>
<dbReference type="RefSeq" id="WP_370442730.1">
    <property type="nucleotide sequence ID" value="NZ_JBGFTU010000023.1"/>
</dbReference>
<accession>A0ABV4H4L4</accession>
<gene>
    <name evidence="1" type="ORF">AB2L27_17265</name>
</gene>
<dbReference type="Proteomes" id="UP001565927">
    <property type="component" value="Unassembled WGS sequence"/>
</dbReference>
<evidence type="ECO:0000313" key="2">
    <source>
        <dbReference type="Proteomes" id="UP001565927"/>
    </source>
</evidence>
<organism evidence="1 2">
    <name type="scientific">Kineococcus halophytocola</name>
    <dbReference type="NCBI Taxonomy" id="3234027"/>
    <lineage>
        <taxon>Bacteria</taxon>
        <taxon>Bacillati</taxon>
        <taxon>Actinomycetota</taxon>
        <taxon>Actinomycetes</taxon>
        <taxon>Kineosporiales</taxon>
        <taxon>Kineosporiaceae</taxon>
        <taxon>Kineococcus</taxon>
    </lineage>
</organism>
<comment type="caution">
    <text evidence="1">The sequence shown here is derived from an EMBL/GenBank/DDBJ whole genome shotgun (WGS) entry which is preliminary data.</text>
</comment>
<dbReference type="PANTHER" id="PTHR23248:SF9">
    <property type="entry name" value="PHOSPHOLIPID SCRAMBLASE"/>
    <property type="match status" value="1"/>
</dbReference>
<dbReference type="Pfam" id="PF03803">
    <property type="entry name" value="Scramblase"/>
    <property type="match status" value="1"/>
</dbReference>
<reference evidence="1 2" key="1">
    <citation type="submission" date="2024-07" db="EMBL/GenBank/DDBJ databases">
        <authorList>
            <person name="Thanompreechachai J."/>
            <person name="Duangmal K."/>
        </authorList>
    </citation>
    <scope>NUCLEOTIDE SEQUENCE [LARGE SCALE GENOMIC DNA]</scope>
    <source>
        <strain evidence="1 2">LSe6-4</strain>
    </source>
</reference>